<keyword evidence="6 9" id="KW-1133">Transmembrane helix</keyword>
<evidence type="ECO:0000256" key="3">
    <source>
        <dbReference type="ARBA" id="ARBA00015944"/>
    </source>
</evidence>
<dbReference type="InterPro" id="IPR013833">
    <property type="entry name" value="Cyt_c_oxidase_su3_a-hlx"/>
</dbReference>
<evidence type="ECO:0000256" key="4">
    <source>
        <dbReference type="ARBA" id="ARBA00022692"/>
    </source>
</evidence>
<evidence type="ECO:0000256" key="8">
    <source>
        <dbReference type="RuleBase" id="RU003375"/>
    </source>
</evidence>
<dbReference type="GO" id="GO:0006123">
    <property type="term" value="P:mitochondrial electron transport, cytochrome c to oxygen"/>
    <property type="evidence" value="ECO:0007669"/>
    <property type="project" value="TreeGrafter"/>
</dbReference>
<dbReference type="CDD" id="cd01665">
    <property type="entry name" value="Cyt_c_Oxidase_III"/>
    <property type="match status" value="1"/>
</dbReference>
<keyword evidence="4 8" id="KW-0812">Transmembrane</keyword>
<comment type="function">
    <text evidence="8">Component of the cytochrome c oxidase, the last enzyme in the mitochondrial electron transport chain which drives oxidative phosphorylation. The respiratory chain contains 3 multisubunit complexes succinate dehydrogenase (complex II, CII), ubiquinol-cytochrome c oxidoreductase (cytochrome b-c1 complex, complex III, CIII) and cytochrome c oxidase (complex IV, CIV), that cooperate to transfer electrons derived from NADH and succinate to molecular oxygen, creating an electrochemical gradient over the inner membrane that drives transmembrane transport and the ATP synthase. Cytochrome c oxidase is the component of the respiratory chain that catalyzes the reduction of oxygen to water. Electrons originating from reduced cytochrome c in the intermembrane space (IMS) are transferred via the dinuclear copper A center (CU(A)) of subunit 2 and heme A of subunit 1 to the active site in subunit 1, a binuclear center (BNC) formed by heme A3 and copper B (CU(B)). The BNC reduces molecular oxygen to 2 water molecules using 4 electrons from cytochrome c in the IMS and 4 protons from the mitochondrial matrix.</text>
</comment>
<keyword evidence="8 11" id="KW-0496">Mitochondrion</keyword>
<gene>
    <name evidence="11" type="primary">COX3</name>
</gene>
<dbReference type="SUPFAM" id="SSF81452">
    <property type="entry name" value="Cytochrome c oxidase subunit III-like"/>
    <property type="match status" value="1"/>
</dbReference>
<keyword evidence="5" id="KW-1278">Translocase</keyword>
<dbReference type="InterPro" id="IPR035973">
    <property type="entry name" value="Cyt_c_oxidase_su3-like_sf"/>
</dbReference>
<feature type="transmembrane region" description="Helical" evidence="9">
    <location>
        <begin position="44"/>
        <end position="66"/>
    </location>
</feature>
<feature type="transmembrane region" description="Helical" evidence="9">
    <location>
        <begin position="110"/>
        <end position="130"/>
    </location>
</feature>
<dbReference type="Gene3D" id="1.10.287.70">
    <property type="match status" value="1"/>
</dbReference>
<dbReference type="GO" id="GO:0004129">
    <property type="term" value="F:cytochrome-c oxidase activity"/>
    <property type="evidence" value="ECO:0007669"/>
    <property type="project" value="InterPro"/>
</dbReference>
<dbReference type="Pfam" id="PF00510">
    <property type="entry name" value="COX3"/>
    <property type="match status" value="1"/>
</dbReference>
<evidence type="ECO:0000256" key="9">
    <source>
        <dbReference type="SAM" id="Phobius"/>
    </source>
</evidence>
<dbReference type="PANTHER" id="PTHR11403:SF7">
    <property type="entry name" value="CYTOCHROME C OXIDASE SUBUNIT 3"/>
    <property type="match status" value="1"/>
</dbReference>
<feature type="transmembrane region" description="Helical" evidence="9">
    <location>
        <begin position="235"/>
        <end position="256"/>
    </location>
</feature>
<sequence>MKSHTSVSLNRNYHYMTGTLKVKPVRRVYVPGRTPYHVVDPSPWPVLMGICLWSVAVTFISWVYYIPIQKPHVILGMLVLTSFGWIRDIIMESTFQGFHTEKVQSGLTLGFILFLVSELMLFFSFFWAFFHMALSPSIEIGGCWPPAGLHCLDWSGTPLHNTALLVMSSGSISSAHHFFMDGEWEFGLGVSYYLTLYLSYLFIENQYMEYMWLPFTIADGVYGSCFFMLTGLHGLHVIAGTCGLLFCGARILLMQFSDTHHVALTLAIWYWHFVDVVWLALFFIIYVWGS</sequence>
<reference evidence="11" key="2">
    <citation type="submission" date="2008-03" db="EMBL/GenBank/DDBJ databases">
        <authorList>
            <person name="Milbury C.A."/>
            <person name="Gaffney P.M."/>
        </authorList>
    </citation>
    <scope>NUCLEOTIDE SEQUENCE</scope>
</reference>
<dbReference type="GO" id="GO:0016020">
    <property type="term" value="C:membrane"/>
    <property type="evidence" value="ECO:0007669"/>
    <property type="project" value="UniProtKB-SubCell"/>
</dbReference>
<accession>Q4KRY0</accession>
<dbReference type="InterPro" id="IPR024791">
    <property type="entry name" value="Cyt_c/ubiquinol_Oxase_su3"/>
</dbReference>
<reference evidence="11" key="1">
    <citation type="journal article" date="2005" name="Mar. Biotechnol.">
        <title>Complete mitochondrial DNA sequence of the eastern oyster Crassostrea virginica.</title>
        <authorList>
            <person name="Milbury C.A."/>
            <person name="Gaffney P.M."/>
        </authorList>
    </citation>
    <scope>NUCLEOTIDE SEQUENCE</scope>
</reference>
<dbReference type="GO" id="GO:0005739">
    <property type="term" value="C:mitochondrion"/>
    <property type="evidence" value="ECO:0007669"/>
    <property type="project" value="TreeGrafter"/>
</dbReference>
<dbReference type="InterPro" id="IPR000298">
    <property type="entry name" value="Cyt_c_oxidase-like_su3"/>
</dbReference>
<organism evidence="11">
    <name type="scientific">Crassostrea virginica</name>
    <name type="common">Eastern oyster</name>
    <dbReference type="NCBI Taxonomy" id="6565"/>
    <lineage>
        <taxon>Eukaryota</taxon>
        <taxon>Metazoa</taxon>
        <taxon>Spiralia</taxon>
        <taxon>Lophotrochozoa</taxon>
        <taxon>Mollusca</taxon>
        <taxon>Bivalvia</taxon>
        <taxon>Autobranchia</taxon>
        <taxon>Pteriomorphia</taxon>
        <taxon>Ostreida</taxon>
        <taxon>Ostreoidea</taxon>
        <taxon>Ostreidae</taxon>
        <taxon>Crassostrea</taxon>
    </lineage>
</organism>
<dbReference type="AlphaFoldDB" id="Q4KRY0"/>
<keyword evidence="7 9" id="KW-0472">Membrane</keyword>
<name>Q4KRY0_CRAVI</name>
<dbReference type="EMBL" id="AY905542">
    <property type="protein sequence ID" value="AAW69395.1"/>
    <property type="molecule type" value="Genomic_DNA"/>
</dbReference>
<dbReference type="OrthoDB" id="6048089at2759"/>
<dbReference type="PANTHER" id="PTHR11403">
    <property type="entry name" value="CYTOCHROME C OXIDASE SUBUNIT III"/>
    <property type="match status" value="1"/>
</dbReference>
<evidence type="ECO:0000256" key="6">
    <source>
        <dbReference type="ARBA" id="ARBA00022989"/>
    </source>
</evidence>
<comment type="subcellular location">
    <subcellularLocation>
        <location evidence="1">Membrane</location>
        <topology evidence="1">Multi-pass membrane protein</topology>
    </subcellularLocation>
</comment>
<comment type="similarity">
    <text evidence="2 8">Belongs to the cytochrome c oxidase subunit 3 family.</text>
</comment>
<evidence type="ECO:0000259" key="10">
    <source>
        <dbReference type="PROSITE" id="PS50253"/>
    </source>
</evidence>
<feature type="transmembrane region" description="Helical" evidence="9">
    <location>
        <begin position="73"/>
        <end position="90"/>
    </location>
</feature>
<evidence type="ECO:0000256" key="7">
    <source>
        <dbReference type="ARBA" id="ARBA00023136"/>
    </source>
</evidence>
<dbReference type="InterPro" id="IPR033945">
    <property type="entry name" value="Cyt_c_oxase_su3_dom"/>
</dbReference>
<evidence type="ECO:0000256" key="1">
    <source>
        <dbReference type="ARBA" id="ARBA00004141"/>
    </source>
</evidence>
<geneLocation type="mitochondrion" evidence="11"/>
<dbReference type="Gene3D" id="1.20.120.80">
    <property type="entry name" value="Cytochrome c oxidase, subunit III, four-helix bundle"/>
    <property type="match status" value="1"/>
</dbReference>
<evidence type="ECO:0000256" key="2">
    <source>
        <dbReference type="ARBA" id="ARBA00010581"/>
    </source>
</evidence>
<feature type="transmembrane region" description="Helical" evidence="9">
    <location>
        <begin position="186"/>
        <end position="203"/>
    </location>
</feature>
<protein>
    <recommendedName>
        <fullName evidence="3 8">Cytochrome c oxidase subunit 3</fullName>
    </recommendedName>
</protein>
<evidence type="ECO:0000313" key="11">
    <source>
        <dbReference type="EMBL" id="AAW69395.1"/>
    </source>
</evidence>
<evidence type="ECO:0000256" key="5">
    <source>
        <dbReference type="ARBA" id="ARBA00022967"/>
    </source>
</evidence>
<feature type="domain" description="Heme-copper oxidase subunit III family profile" evidence="10">
    <location>
        <begin position="32"/>
        <end position="290"/>
    </location>
</feature>
<feature type="transmembrane region" description="Helical" evidence="9">
    <location>
        <begin position="268"/>
        <end position="288"/>
    </location>
</feature>
<dbReference type="PROSITE" id="PS50253">
    <property type="entry name" value="COX3"/>
    <property type="match status" value="1"/>
</dbReference>
<proteinExistence type="inferred from homology"/>